<reference evidence="14" key="1">
    <citation type="submission" date="2023-09" db="EMBL/GenBank/DDBJ databases">
        <title>Arcobacter tbilisiensis sp. nov. isolated from chicken meat in Tbilisi, Georgia.</title>
        <authorList>
            <person name="Matthias R."/>
            <person name="Zautner A.E."/>
        </authorList>
    </citation>
    <scope>NUCLEOTIDE SEQUENCE</scope>
    <source>
        <strain evidence="14">LEO 65</strain>
    </source>
</reference>
<evidence type="ECO:0000256" key="8">
    <source>
        <dbReference type="ARBA" id="ARBA00022777"/>
    </source>
</evidence>
<keyword evidence="7" id="KW-0547">Nucleotide-binding</keyword>
<evidence type="ECO:0000256" key="12">
    <source>
        <dbReference type="SAM" id="Phobius"/>
    </source>
</evidence>
<dbReference type="InterPro" id="IPR003594">
    <property type="entry name" value="HATPase_dom"/>
</dbReference>
<dbReference type="Gene3D" id="1.20.5.1040">
    <property type="entry name" value="Sensor protein qsec"/>
    <property type="match status" value="2"/>
</dbReference>
<dbReference type="Pfam" id="PF00512">
    <property type="entry name" value="HisKA"/>
    <property type="match status" value="1"/>
</dbReference>
<keyword evidence="11" id="KW-0902">Two-component regulatory system</keyword>
<sequence length="453" mass="52160">MKNFSLKLRLSIILLFLFAISSIIAISISMYQTKKTLVEVLDTQLYYFAKRVVNSNINTLINSSNLNYELNNINEDIAEKYMSIEDDSLTYAIYSLDGKIIYKDFSEENNDNFVFNNNILNTNDGLLFEENKEFKIVWMRSNDKKFIVMVAQEIDYLNDLIFDIIENLTYPWLFVLPFLVAITFILISKELKPLNKLSNTLASRNPNDSSTLDENTTIELKPVVKALNLLFIKIKNMIEKERRFTSNAAHELKTPLAAIKIQTEVAKLSLDDKDSLIKSLNNIEMGVDKSTRMIEQLLALSRLESISNFENLTNINWIEIINSTIKEVEFNAKQKDISIDFLYDEDIKTIKGEPFILSLLIRNLLDNAIKYNEKGTKIEIKLEKNNLFIQDNGKGLDSKILKNIGERFLRPAGQKQIGSGLGFSIIMQIAKLHNLNVNFENINPNGFKINIYW</sequence>
<dbReference type="GO" id="GO:0005886">
    <property type="term" value="C:plasma membrane"/>
    <property type="evidence" value="ECO:0007669"/>
    <property type="project" value="TreeGrafter"/>
</dbReference>
<keyword evidence="12" id="KW-0472">Membrane</keyword>
<evidence type="ECO:0000256" key="6">
    <source>
        <dbReference type="ARBA" id="ARBA00022692"/>
    </source>
</evidence>
<dbReference type="AlphaFoldDB" id="A0AA96DWL3"/>
<dbReference type="SMART" id="SM00388">
    <property type="entry name" value="HisKA"/>
    <property type="match status" value="1"/>
</dbReference>
<protein>
    <recommendedName>
        <fullName evidence="3">histidine kinase</fullName>
        <ecNumber evidence="3">2.7.13.3</ecNumber>
    </recommendedName>
</protein>
<dbReference type="PROSITE" id="PS50109">
    <property type="entry name" value="HIS_KIN"/>
    <property type="match status" value="1"/>
</dbReference>
<evidence type="ECO:0000259" key="13">
    <source>
        <dbReference type="PROSITE" id="PS50109"/>
    </source>
</evidence>
<evidence type="ECO:0000256" key="3">
    <source>
        <dbReference type="ARBA" id="ARBA00012438"/>
    </source>
</evidence>
<dbReference type="SUPFAM" id="SSF55874">
    <property type="entry name" value="ATPase domain of HSP90 chaperone/DNA topoisomerase II/histidine kinase"/>
    <property type="match status" value="1"/>
</dbReference>
<dbReference type="InterPro" id="IPR036890">
    <property type="entry name" value="HATPase_C_sf"/>
</dbReference>
<dbReference type="InterPro" id="IPR005467">
    <property type="entry name" value="His_kinase_dom"/>
</dbReference>
<evidence type="ECO:0000256" key="1">
    <source>
        <dbReference type="ARBA" id="ARBA00000085"/>
    </source>
</evidence>
<evidence type="ECO:0000256" key="10">
    <source>
        <dbReference type="ARBA" id="ARBA00022989"/>
    </source>
</evidence>
<dbReference type="GO" id="GO:0000155">
    <property type="term" value="F:phosphorelay sensor kinase activity"/>
    <property type="evidence" value="ECO:0007669"/>
    <property type="project" value="InterPro"/>
</dbReference>
<evidence type="ECO:0000256" key="9">
    <source>
        <dbReference type="ARBA" id="ARBA00022840"/>
    </source>
</evidence>
<keyword evidence="8" id="KW-0418">Kinase</keyword>
<dbReference type="EMBL" id="CP134842">
    <property type="protein sequence ID" value="WNL36051.1"/>
    <property type="molecule type" value="Genomic_DNA"/>
</dbReference>
<keyword evidence="4" id="KW-0597">Phosphoprotein</keyword>
<comment type="catalytic activity">
    <reaction evidence="1">
        <text>ATP + protein L-histidine = ADP + protein N-phospho-L-histidine.</text>
        <dbReference type="EC" id="2.7.13.3"/>
    </reaction>
</comment>
<keyword evidence="10 12" id="KW-1133">Transmembrane helix</keyword>
<dbReference type="SMART" id="SM00387">
    <property type="entry name" value="HATPase_c"/>
    <property type="match status" value="1"/>
</dbReference>
<organism evidence="14">
    <name type="scientific">Arcobacter sp. AZ-2023</name>
    <dbReference type="NCBI Taxonomy" id="3074453"/>
    <lineage>
        <taxon>Bacteria</taxon>
        <taxon>Pseudomonadati</taxon>
        <taxon>Campylobacterota</taxon>
        <taxon>Epsilonproteobacteria</taxon>
        <taxon>Campylobacterales</taxon>
        <taxon>Arcobacteraceae</taxon>
        <taxon>Arcobacter</taxon>
    </lineage>
</organism>
<dbReference type="InterPro" id="IPR050428">
    <property type="entry name" value="TCS_sensor_his_kinase"/>
</dbReference>
<comment type="subcellular location">
    <subcellularLocation>
        <location evidence="2">Membrane</location>
        <topology evidence="2">Multi-pass membrane protein</topology>
    </subcellularLocation>
</comment>
<dbReference type="InterPro" id="IPR003661">
    <property type="entry name" value="HisK_dim/P_dom"/>
</dbReference>
<keyword evidence="5" id="KW-0808">Transferase</keyword>
<dbReference type="SUPFAM" id="SSF47384">
    <property type="entry name" value="Homodimeric domain of signal transducing histidine kinase"/>
    <property type="match status" value="1"/>
</dbReference>
<dbReference type="InterPro" id="IPR036097">
    <property type="entry name" value="HisK_dim/P_sf"/>
</dbReference>
<dbReference type="EC" id="2.7.13.3" evidence="3"/>
<dbReference type="PANTHER" id="PTHR45436">
    <property type="entry name" value="SENSOR HISTIDINE KINASE YKOH"/>
    <property type="match status" value="1"/>
</dbReference>
<evidence type="ECO:0000256" key="4">
    <source>
        <dbReference type="ARBA" id="ARBA00022553"/>
    </source>
</evidence>
<evidence type="ECO:0000256" key="11">
    <source>
        <dbReference type="ARBA" id="ARBA00023012"/>
    </source>
</evidence>
<evidence type="ECO:0000313" key="14">
    <source>
        <dbReference type="EMBL" id="WNL36051.1"/>
    </source>
</evidence>
<feature type="domain" description="Histidine kinase" evidence="13">
    <location>
        <begin position="247"/>
        <end position="453"/>
    </location>
</feature>
<evidence type="ECO:0000256" key="7">
    <source>
        <dbReference type="ARBA" id="ARBA00022741"/>
    </source>
</evidence>
<dbReference type="Gene3D" id="3.30.565.10">
    <property type="entry name" value="Histidine kinase-like ATPase, C-terminal domain"/>
    <property type="match status" value="1"/>
</dbReference>
<gene>
    <name evidence="14" type="ORF">RMQ66_10240</name>
</gene>
<evidence type="ECO:0000256" key="2">
    <source>
        <dbReference type="ARBA" id="ARBA00004141"/>
    </source>
</evidence>
<evidence type="ECO:0000256" key="5">
    <source>
        <dbReference type="ARBA" id="ARBA00022679"/>
    </source>
</evidence>
<keyword evidence="6 12" id="KW-0812">Transmembrane</keyword>
<keyword evidence="9 14" id="KW-0067">ATP-binding</keyword>
<feature type="transmembrane region" description="Helical" evidence="12">
    <location>
        <begin position="170"/>
        <end position="187"/>
    </location>
</feature>
<name>A0AA96DWL3_9BACT</name>
<accession>A0AA96DWL3</accession>
<dbReference type="Pfam" id="PF02518">
    <property type="entry name" value="HATPase_c"/>
    <property type="match status" value="1"/>
</dbReference>
<dbReference type="Gene3D" id="1.10.287.130">
    <property type="match status" value="1"/>
</dbReference>
<dbReference type="CDD" id="cd00082">
    <property type="entry name" value="HisKA"/>
    <property type="match status" value="1"/>
</dbReference>
<dbReference type="GO" id="GO:0005524">
    <property type="term" value="F:ATP binding"/>
    <property type="evidence" value="ECO:0007669"/>
    <property type="project" value="UniProtKB-KW"/>
</dbReference>
<proteinExistence type="predicted"/>
<dbReference type="PANTHER" id="PTHR45436:SF14">
    <property type="entry name" value="SENSOR PROTEIN QSEC"/>
    <property type="match status" value="1"/>
</dbReference>